<sequence>MTGLLNGALAGQKAMTGFDSAISFRASQGGTPGSSDLRGAILTAASALANSASDNAPTGFRYAGGDGAFTFELLVRPDVMPQDAEVIALGLISMDGDGSDRIFNFRIEKQGFLAFITLPHCGASGGGLASIPSSGPHAYKPGEWFHVAVTYDGNAGVTNNLKLYWTRIDAGARQANLIGRGTLSNDLNGNTGDFAIGNEARSFPGNAEGEPFPDLIDEVRISSIARDPSDYLFVPELSRRSAGTASNADTSTSKQGLDLKLSDVLVDGSPAPLPAPGEPLKLGSGLNRLDFDFGIEPDRIDADVKLRCQLEGIDERWQETERGMSLIYQALDSDHRVISQASFPAVGRSNGWETTPEDSAMTSRSEPVYLPAGTSALRISLSSGSPDTTGLMVIDKLALRSPGRRHPRGLAANSTSVRSCPRPPIPHPAGHGREPIPRSPIS</sequence>
<evidence type="ECO:0000313" key="3">
    <source>
        <dbReference type="Proteomes" id="UP001165653"/>
    </source>
</evidence>
<dbReference type="Pfam" id="PF13385">
    <property type="entry name" value="Laminin_G_3"/>
    <property type="match status" value="1"/>
</dbReference>
<organism evidence="2 3">
    <name type="scientific">Luteolibacter rhizosphaerae</name>
    <dbReference type="NCBI Taxonomy" id="2989719"/>
    <lineage>
        <taxon>Bacteria</taxon>
        <taxon>Pseudomonadati</taxon>
        <taxon>Verrucomicrobiota</taxon>
        <taxon>Verrucomicrobiia</taxon>
        <taxon>Verrucomicrobiales</taxon>
        <taxon>Verrucomicrobiaceae</taxon>
        <taxon>Luteolibacter</taxon>
    </lineage>
</organism>
<evidence type="ECO:0000256" key="1">
    <source>
        <dbReference type="SAM" id="MobiDB-lite"/>
    </source>
</evidence>
<dbReference type="Gene3D" id="2.60.120.200">
    <property type="match status" value="1"/>
</dbReference>
<gene>
    <name evidence="2" type="ORF">OJ996_10500</name>
</gene>
<name>A0ABT3G2E5_9BACT</name>
<reference evidence="2" key="1">
    <citation type="submission" date="2022-10" db="EMBL/GenBank/DDBJ databases">
        <title>Luteolibacter sp. GHJ8, whole genome shotgun sequencing project.</title>
        <authorList>
            <person name="Zhao G."/>
            <person name="Shen L."/>
        </authorList>
    </citation>
    <scope>NUCLEOTIDE SEQUENCE</scope>
    <source>
        <strain evidence="2">GHJ8</strain>
    </source>
</reference>
<proteinExistence type="predicted"/>
<evidence type="ECO:0000313" key="2">
    <source>
        <dbReference type="EMBL" id="MCW1914007.1"/>
    </source>
</evidence>
<keyword evidence="3" id="KW-1185">Reference proteome</keyword>
<accession>A0ABT3G2E5</accession>
<dbReference type="Proteomes" id="UP001165653">
    <property type="component" value="Unassembled WGS sequence"/>
</dbReference>
<dbReference type="SUPFAM" id="SSF49899">
    <property type="entry name" value="Concanavalin A-like lectins/glucanases"/>
    <property type="match status" value="1"/>
</dbReference>
<comment type="caution">
    <text evidence="2">The sequence shown here is derived from an EMBL/GenBank/DDBJ whole genome shotgun (WGS) entry which is preliminary data.</text>
</comment>
<feature type="region of interest" description="Disordered" evidence="1">
    <location>
        <begin position="403"/>
        <end position="442"/>
    </location>
</feature>
<protein>
    <submittedName>
        <fullName evidence="2">LamG domain-containing protein</fullName>
    </submittedName>
</protein>
<dbReference type="InterPro" id="IPR013320">
    <property type="entry name" value="ConA-like_dom_sf"/>
</dbReference>
<dbReference type="EMBL" id="JAPDDR010000005">
    <property type="protein sequence ID" value="MCW1914007.1"/>
    <property type="molecule type" value="Genomic_DNA"/>
</dbReference>